<proteinExistence type="predicted"/>
<dbReference type="EMBL" id="CAACVG010001523">
    <property type="protein sequence ID" value="VEN35384.1"/>
    <property type="molecule type" value="Genomic_DNA"/>
</dbReference>
<reference evidence="2 3" key="1">
    <citation type="submission" date="2019-01" db="EMBL/GenBank/DDBJ databases">
        <authorList>
            <person name="Sayadi A."/>
        </authorList>
    </citation>
    <scope>NUCLEOTIDE SEQUENCE [LARGE SCALE GENOMIC DNA]</scope>
</reference>
<protein>
    <recommendedName>
        <fullName evidence="4">MARVEL domain-containing protein</fullName>
    </recommendedName>
</protein>
<dbReference type="PANTHER" id="PTHR33444">
    <property type="entry name" value="SI:DKEY-19B23.12-RELATED"/>
    <property type="match status" value="1"/>
</dbReference>
<keyword evidence="3" id="KW-1185">Reference proteome</keyword>
<feature type="transmembrane region" description="Helical" evidence="1">
    <location>
        <begin position="32"/>
        <end position="55"/>
    </location>
</feature>
<keyword evidence="1" id="KW-0472">Membrane</keyword>
<feature type="transmembrane region" description="Helical" evidence="1">
    <location>
        <begin position="94"/>
        <end position="114"/>
    </location>
</feature>
<sequence length="163" mass="18954">MEETVEVNEAFQNLTHYVYRKENPYPKATKRLGAILLVVNIAIPIVKIIIGFTHIRECPTNPYVPFFLYSSGILQLSFVVTFVIKILSKMALQLVLGVACFGVFLIGSVTTFVEYQPDYYLDSWRYCAYNLYTFAYYCYIIEYLMLSVIILYVCIVFSFYTLK</sequence>
<evidence type="ECO:0000313" key="3">
    <source>
        <dbReference type="Proteomes" id="UP000410492"/>
    </source>
</evidence>
<evidence type="ECO:0008006" key="4">
    <source>
        <dbReference type="Google" id="ProtNLM"/>
    </source>
</evidence>
<gene>
    <name evidence="2" type="ORF">CALMAC_LOCUS1303</name>
</gene>
<organism evidence="2 3">
    <name type="scientific">Callosobruchus maculatus</name>
    <name type="common">Southern cowpea weevil</name>
    <name type="synonym">Pulse bruchid</name>
    <dbReference type="NCBI Taxonomy" id="64391"/>
    <lineage>
        <taxon>Eukaryota</taxon>
        <taxon>Metazoa</taxon>
        <taxon>Ecdysozoa</taxon>
        <taxon>Arthropoda</taxon>
        <taxon>Hexapoda</taxon>
        <taxon>Insecta</taxon>
        <taxon>Pterygota</taxon>
        <taxon>Neoptera</taxon>
        <taxon>Endopterygota</taxon>
        <taxon>Coleoptera</taxon>
        <taxon>Polyphaga</taxon>
        <taxon>Cucujiformia</taxon>
        <taxon>Chrysomeloidea</taxon>
        <taxon>Chrysomelidae</taxon>
        <taxon>Bruchinae</taxon>
        <taxon>Bruchini</taxon>
        <taxon>Callosobruchus</taxon>
    </lineage>
</organism>
<evidence type="ECO:0000256" key="1">
    <source>
        <dbReference type="SAM" id="Phobius"/>
    </source>
</evidence>
<accession>A0A653BJ97</accession>
<feature type="transmembrane region" description="Helical" evidence="1">
    <location>
        <begin position="67"/>
        <end position="87"/>
    </location>
</feature>
<feature type="transmembrane region" description="Helical" evidence="1">
    <location>
        <begin position="134"/>
        <end position="162"/>
    </location>
</feature>
<keyword evidence="1" id="KW-0812">Transmembrane</keyword>
<evidence type="ECO:0000313" key="2">
    <source>
        <dbReference type="EMBL" id="VEN35384.1"/>
    </source>
</evidence>
<name>A0A653BJ97_CALMS</name>
<dbReference type="InterPro" id="IPR040350">
    <property type="entry name" value="TMEM272"/>
</dbReference>
<feature type="non-terminal residue" evidence="2">
    <location>
        <position position="163"/>
    </location>
</feature>
<dbReference type="AlphaFoldDB" id="A0A653BJ97"/>
<keyword evidence="1" id="KW-1133">Transmembrane helix</keyword>
<dbReference type="PANTHER" id="PTHR33444:SF2">
    <property type="entry name" value="MARVEL DOMAIN-CONTAINING PROTEIN"/>
    <property type="match status" value="1"/>
</dbReference>
<dbReference type="OrthoDB" id="6157510at2759"/>
<dbReference type="Proteomes" id="UP000410492">
    <property type="component" value="Unassembled WGS sequence"/>
</dbReference>